<proteinExistence type="predicted"/>
<dbReference type="AlphaFoldDB" id="A0A1E7FQ36"/>
<protein>
    <recommendedName>
        <fullName evidence="1">Helicase-associated domain-containing protein</fullName>
    </recommendedName>
</protein>
<dbReference type="OrthoDB" id="46808at2759"/>
<evidence type="ECO:0000313" key="2">
    <source>
        <dbReference type="EMBL" id="OEU20272.1"/>
    </source>
</evidence>
<feature type="domain" description="Helicase-associated" evidence="1">
    <location>
        <begin position="38"/>
        <end position="102"/>
    </location>
</feature>
<dbReference type="InterPro" id="IPR005114">
    <property type="entry name" value="Helicase_assoc"/>
</dbReference>
<dbReference type="KEGG" id="fcy:FRACYDRAFT_181564"/>
<dbReference type="PANTHER" id="PTHR33418:SF1">
    <property type="entry name" value="HELICASE-ASSOCIATED DOMAIN-CONTAINING PROTEIN"/>
    <property type="match status" value="1"/>
</dbReference>
<evidence type="ECO:0000313" key="3">
    <source>
        <dbReference type="Proteomes" id="UP000095751"/>
    </source>
</evidence>
<dbReference type="Gene3D" id="6.10.140.530">
    <property type="match status" value="1"/>
</dbReference>
<dbReference type="Proteomes" id="UP000095751">
    <property type="component" value="Unassembled WGS sequence"/>
</dbReference>
<organism evidence="2 3">
    <name type="scientific">Fragilariopsis cylindrus CCMP1102</name>
    <dbReference type="NCBI Taxonomy" id="635003"/>
    <lineage>
        <taxon>Eukaryota</taxon>
        <taxon>Sar</taxon>
        <taxon>Stramenopiles</taxon>
        <taxon>Ochrophyta</taxon>
        <taxon>Bacillariophyta</taxon>
        <taxon>Bacillariophyceae</taxon>
        <taxon>Bacillariophycidae</taxon>
        <taxon>Bacillariales</taxon>
        <taxon>Bacillariaceae</taxon>
        <taxon>Fragilariopsis</taxon>
    </lineage>
</organism>
<sequence>MHYKGLQTGKGQKINPERIIKLERLGFSWNTKQAPPALWDENFEQLQHFQQRMGSCNIPFNATSPTQLAKWVAFQRTEYKRWKKGRDTLLTLDQIKSLSDIGLDWKGPRL</sequence>
<name>A0A1E7FQ36_9STRA</name>
<dbReference type="InParanoid" id="A0A1E7FQ36"/>
<evidence type="ECO:0000259" key="1">
    <source>
        <dbReference type="Pfam" id="PF03457"/>
    </source>
</evidence>
<dbReference type="EMBL" id="KV784355">
    <property type="protein sequence ID" value="OEU20272.1"/>
    <property type="molecule type" value="Genomic_DNA"/>
</dbReference>
<dbReference type="Pfam" id="PF03457">
    <property type="entry name" value="HA"/>
    <property type="match status" value="1"/>
</dbReference>
<gene>
    <name evidence="2" type="ORF">FRACYDRAFT_181564</name>
</gene>
<keyword evidence="3" id="KW-1185">Reference proteome</keyword>
<accession>A0A1E7FQ36</accession>
<dbReference type="PANTHER" id="PTHR33418">
    <property type="entry name" value="HELICASE-ASSOCIATED"/>
    <property type="match status" value="1"/>
</dbReference>
<reference evidence="2 3" key="1">
    <citation type="submission" date="2016-09" db="EMBL/GenBank/DDBJ databases">
        <title>Extensive genetic diversity and differential bi-allelic expression allows diatom success in the polar Southern Ocean.</title>
        <authorList>
            <consortium name="DOE Joint Genome Institute"/>
            <person name="Mock T."/>
            <person name="Otillar R.P."/>
            <person name="Strauss J."/>
            <person name="Dupont C."/>
            <person name="Frickenhaus S."/>
            <person name="Maumus F."/>
            <person name="Mcmullan M."/>
            <person name="Sanges R."/>
            <person name="Schmutz J."/>
            <person name="Toseland A."/>
            <person name="Valas R."/>
            <person name="Veluchamy A."/>
            <person name="Ward B.J."/>
            <person name="Allen A."/>
            <person name="Barry K."/>
            <person name="Falciatore A."/>
            <person name="Ferrante M."/>
            <person name="Fortunato A.E."/>
            <person name="Gloeckner G."/>
            <person name="Gruber A."/>
            <person name="Hipkin R."/>
            <person name="Janech M."/>
            <person name="Kroth P."/>
            <person name="Leese F."/>
            <person name="Lindquist E."/>
            <person name="Lyon B.R."/>
            <person name="Martin J."/>
            <person name="Mayer C."/>
            <person name="Parker M."/>
            <person name="Quesneville H."/>
            <person name="Raymond J."/>
            <person name="Uhlig C."/>
            <person name="Valentin K.U."/>
            <person name="Worden A.Z."/>
            <person name="Armbrust E.V."/>
            <person name="Bowler C."/>
            <person name="Green B."/>
            <person name="Moulton V."/>
            <person name="Van Oosterhout C."/>
            <person name="Grigoriev I."/>
        </authorList>
    </citation>
    <scope>NUCLEOTIDE SEQUENCE [LARGE SCALE GENOMIC DNA]</scope>
    <source>
        <strain evidence="2 3">CCMP1102</strain>
    </source>
</reference>